<dbReference type="InterPro" id="IPR032675">
    <property type="entry name" value="LRR_dom_sf"/>
</dbReference>
<accession>A0ABD0YE57</accession>
<keyword evidence="3" id="KW-0433">Leucine-rich repeat</keyword>
<organism evidence="12 13">
    <name type="scientific">Ranatra chinensis</name>
    <dbReference type="NCBI Taxonomy" id="642074"/>
    <lineage>
        <taxon>Eukaryota</taxon>
        <taxon>Metazoa</taxon>
        <taxon>Ecdysozoa</taxon>
        <taxon>Arthropoda</taxon>
        <taxon>Hexapoda</taxon>
        <taxon>Insecta</taxon>
        <taxon>Pterygota</taxon>
        <taxon>Neoptera</taxon>
        <taxon>Paraneoptera</taxon>
        <taxon>Hemiptera</taxon>
        <taxon>Heteroptera</taxon>
        <taxon>Panheteroptera</taxon>
        <taxon>Nepomorpha</taxon>
        <taxon>Nepidae</taxon>
        <taxon>Ranatrinae</taxon>
        <taxon>Ranatra</taxon>
    </lineage>
</organism>
<dbReference type="GO" id="GO:0005874">
    <property type="term" value="C:microtubule"/>
    <property type="evidence" value="ECO:0007669"/>
    <property type="project" value="UniProtKB-KW"/>
</dbReference>
<gene>
    <name evidence="12" type="ORF">AAG570_012487</name>
</gene>
<name>A0ABD0YE57_9HEMI</name>
<evidence type="ECO:0000256" key="5">
    <source>
        <dbReference type="ARBA" id="ARBA00022737"/>
    </source>
</evidence>
<evidence type="ECO:0000256" key="3">
    <source>
        <dbReference type="ARBA" id="ARBA00022614"/>
    </source>
</evidence>
<keyword evidence="5" id="KW-0677">Repeat</keyword>
<evidence type="ECO:0000256" key="6">
    <source>
        <dbReference type="ARBA" id="ARBA00023017"/>
    </source>
</evidence>
<dbReference type="GO" id="GO:0030286">
    <property type="term" value="C:dynein complex"/>
    <property type="evidence" value="ECO:0007669"/>
    <property type="project" value="UniProtKB-KW"/>
</dbReference>
<keyword evidence="6" id="KW-0243">Dynein</keyword>
<evidence type="ECO:0000256" key="2">
    <source>
        <dbReference type="ARBA" id="ARBA00022490"/>
    </source>
</evidence>
<dbReference type="EMBL" id="JBFDAA010000008">
    <property type="protein sequence ID" value="KAL1129542.1"/>
    <property type="molecule type" value="Genomic_DNA"/>
</dbReference>
<keyword evidence="2" id="KW-0963">Cytoplasm</keyword>
<dbReference type="PANTHER" id="PTHR15454:SF73">
    <property type="entry name" value="DYNEIN AXONEMAL LIGHT CHAIN 1"/>
    <property type="match status" value="1"/>
</dbReference>
<keyword evidence="13" id="KW-1185">Reference proteome</keyword>
<dbReference type="FunFam" id="3.80.10.10:FF:000049">
    <property type="entry name" value="Dynein light chain 1"/>
    <property type="match status" value="1"/>
</dbReference>
<dbReference type="SMART" id="SM00365">
    <property type="entry name" value="LRR_SD22"/>
    <property type="match status" value="4"/>
</dbReference>
<evidence type="ECO:0000256" key="10">
    <source>
        <dbReference type="ARBA" id="ARBA00049659"/>
    </source>
</evidence>
<reference evidence="12 13" key="1">
    <citation type="submission" date="2024-07" db="EMBL/GenBank/DDBJ databases">
        <title>Chromosome-level genome assembly of the water stick insect Ranatra chinensis (Heteroptera: Nepidae).</title>
        <authorList>
            <person name="Liu X."/>
        </authorList>
    </citation>
    <scope>NUCLEOTIDE SEQUENCE [LARGE SCALE GENOMIC DNA]</scope>
    <source>
        <strain evidence="12">Cailab_2021Rc</strain>
        <tissue evidence="12">Muscle</tissue>
    </source>
</reference>
<keyword evidence="7" id="KW-0505">Motor protein</keyword>
<evidence type="ECO:0000256" key="8">
    <source>
        <dbReference type="ARBA" id="ARBA00023212"/>
    </source>
</evidence>
<dbReference type="Gene3D" id="3.80.10.10">
    <property type="entry name" value="Ribonuclease Inhibitor"/>
    <property type="match status" value="1"/>
</dbReference>
<evidence type="ECO:0000256" key="1">
    <source>
        <dbReference type="ARBA" id="ARBA00004430"/>
    </source>
</evidence>
<dbReference type="SUPFAM" id="SSF52058">
    <property type="entry name" value="L domain-like"/>
    <property type="match status" value="1"/>
</dbReference>
<evidence type="ECO:0000313" key="12">
    <source>
        <dbReference type="EMBL" id="KAL1129542.1"/>
    </source>
</evidence>
<dbReference type="PANTHER" id="PTHR15454">
    <property type="entry name" value="NISCHARIN RELATED"/>
    <property type="match status" value="1"/>
</dbReference>
<dbReference type="PROSITE" id="PS51450">
    <property type="entry name" value="LRR"/>
    <property type="match status" value="1"/>
</dbReference>
<dbReference type="AlphaFoldDB" id="A0ABD0YE57"/>
<evidence type="ECO:0000256" key="9">
    <source>
        <dbReference type="ARBA" id="ARBA00023273"/>
    </source>
</evidence>
<evidence type="ECO:0000256" key="11">
    <source>
        <dbReference type="ARBA" id="ARBA00049760"/>
    </source>
</evidence>
<dbReference type="Proteomes" id="UP001558652">
    <property type="component" value="Unassembled WGS sequence"/>
</dbReference>
<evidence type="ECO:0000313" key="13">
    <source>
        <dbReference type="Proteomes" id="UP001558652"/>
    </source>
</evidence>
<comment type="caution">
    <text evidence="12">The sequence shown here is derived from an EMBL/GenBank/DDBJ whole genome shotgun (WGS) entry which is preliminary data.</text>
</comment>
<keyword evidence="4" id="KW-0493">Microtubule</keyword>
<evidence type="ECO:0000256" key="4">
    <source>
        <dbReference type="ARBA" id="ARBA00022701"/>
    </source>
</evidence>
<dbReference type="GO" id="GO:0005930">
    <property type="term" value="C:axoneme"/>
    <property type="evidence" value="ECO:0007669"/>
    <property type="project" value="UniProtKB-SubCell"/>
</dbReference>
<sequence length="163" mass="18602">MAKEFGLQFQWPPIEKMDGSLSQLGKCEKLSLSTNMIEKITGLGLMKNLKILSLGRNYIKAFSGLEPVAETLEQLWISYNFIDKMKGIGALRKLQVLHMSNNLIKDWGEYQKLQECPELKELLFTGNPLCEGLEEAIWRIEATRRLPQLENLDGEPVIHEISP</sequence>
<keyword evidence="9" id="KW-0966">Cell projection</keyword>
<evidence type="ECO:0000256" key="7">
    <source>
        <dbReference type="ARBA" id="ARBA00023175"/>
    </source>
</evidence>
<proteinExistence type="inferred from homology"/>
<comment type="subcellular location">
    <subcellularLocation>
        <location evidence="1">Cytoplasm</location>
        <location evidence="1">Cytoskeleton</location>
        <location evidence="1">Cilium axoneme</location>
    </subcellularLocation>
</comment>
<keyword evidence="8" id="KW-0206">Cytoskeleton</keyword>
<dbReference type="InterPro" id="IPR001611">
    <property type="entry name" value="Leu-rich_rpt"/>
</dbReference>
<protein>
    <recommendedName>
        <fullName evidence="11">Dynein axonemal light chain 1</fullName>
    </recommendedName>
</protein>
<comment type="similarity">
    <text evidence="10">Belongs to the dynein light chain LC1-type family.</text>
</comment>